<dbReference type="PANTHER" id="PTHR33244">
    <property type="entry name" value="INTEGRASE CATALYTIC DOMAIN-CONTAINING PROTEIN-RELATED"/>
    <property type="match status" value="1"/>
</dbReference>
<feature type="compositionally biased region" description="Polar residues" evidence="1">
    <location>
        <begin position="81"/>
        <end position="100"/>
    </location>
</feature>
<sequence length="166" mass="19131">LLAYRSTPLKIGYSPAELLMGRNLRSTIPATKDQLKPHTPSQKKVRFKDYVLKATQKKHYDRRHRSKEQHSLALGDHDQKTQGTVQGEQSNRSYTVHTSTGVIRRNRRDLNILLSSEPVEEVPSLDPSETIPVHEDQSTDIPKPQSELRRSNRHVHPPDRYGVWLK</sequence>
<feature type="compositionally biased region" description="Basic residues" evidence="1">
    <location>
        <begin position="56"/>
        <end position="67"/>
    </location>
</feature>
<dbReference type="AlphaFoldDB" id="A0A1X7SPS9"/>
<accession>A0A1X7SPS9</accession>
<proteinExistence type="predicted"/>
<dbReference type="PANTHER" id="PTHR33244:SF3">
    <property type="entry name" value="PEPTIDASE A2 DOMAIN-CONTAINING PROTEIN"/>
    <property type="match status" value="1"/>
</dbReference>
<dbReference type="OMA" id="HYDRRHR"/>
<reference evidence="2" key="1">
    <citation type="submission" date="2017-05" db="UniProtKB">
        <authorList>
            <consortium name="EnsemblMetazoa"/>
        </authorList>
    </citation>
    <scope>IDENTIFICATION</scope>
</reference>
<feature type="region of interest" description="Disordered" evidence="1">
    <location>
        <begin position="56"/>
        <end position="100"/>
    </location>
</feature>
<protein>
    <submittedName>
        <fullName evidence="2">Uncharacterized protein</fullName>
    </submittedName>
</protein>
<evidence type="ECO:0000256" key="1">
    <source>
        <dbReference type="SAM" id="MobiDB-lite"/>
    </source>
</evidence>
<organism evidence="2">
    <name type="scientific">Amphimedon queenslandica</name>
    <name type="common">Sponge</name>
    <dbReference type="NCBI Taxonomy" id="400682"/>
    <lineage>
        <taxon>Eukaryota</taxon>
        <taxon>Metazoa</taxon>
        <taxon>Porifera</taxon>
        <taxon>Demospongiae</taxon>
        <taxon>Heteroscleromorpha</taxon>
        <taxon>Haplosclerida</taxon>
        <taxon>Niphatidae</taxon>
        <taxon>Amphimedon</taxon>
    </lineage>
</organism>
<dbReference type="EnsemblMetazoa" id="Aqu2.1.04057_001">
    <property type="protein sequence ID" value="Aqu2.1.04057_001"/>
    <property type="gene ID" value="Aqu2.1.04057"/>
</dbReference>
<name>A0A1X7SPS9_AMPQE</name>
<dbReference type="eggNOG" id="KOG0017">
    <property type="taxonomic scope" value="Eukaryota"/>
</dbReference>
<dbReference type="InParanoid" id="A0A1X7SPS9"/>
<feature type="region of interest" description="Disordered" evidence="1">
    <location>
        <begin position="118"/>
        <end position="166"/>
    </location>
</feature>
<dbReference type="STRING" id="400682.A0A1X7SPS9"/>
<evidence type="ECO:0000313" key="2">
    <source>
        <dbReference type="EnsemblMetazoa" id="Aqu2.1.04057_001"/>
    </source>
</evidence>
<dbReference type="OrthoDB" id="775972at2759"/>